<comment type="caution">
    <text evidence="1">The sequence shown here is derived from an EMBL/GenBank/DDBJ whole genome shotgun (WGS) entry which is preliminary data.</text>
</comment>
<dbReference type="RefSeq" id="WP_239129568.1">
    <property type="nucleotide sequence ID" value="NZ_BOOW01000031.1"/>
</dbReference>
<accession>A0A919RL63</accession>
<protein>
    <submittedName>
        <fullName evidence="1">Uncharacterized protein</fullName>
    </submittedName>
</protein>
<dbReference type="SUPFAM" id="SSF110849">
    <property type="entry name" value="ParB/Sulfiredoxin"/>
    <property type="match status" value="1"/>
</dbReference>
<proteinExistence type="predicted"/>
<reference evidence="1" key="1">
    <citation type="submission" date="2021-01" db="EMBL/GenBank/DDBJ databases">
        <title>Whole genome shotgun sequence of Sinosporangium siamense NBRC 109515.</title>
        <authorList>
            <person name="Komaki H."/>
            <person name="Tamura T."/>
        </authorList>
    </citation>
    <scope>NUCLEOTIDE SEQUENCE</scope>
    <source>
        <strain evidence="1">NBRC 109515</strain>
    </source>
</reference>
<evidence type="ECO:0000313" key="2">
    <source>
        <dbReference type="Proteomes" id="UP000606172"/>
    </source>
</evidence>
<name>A0A919RL63_9ACTN</name>
<dbReference type="InterPro" id="IPR036086">
    <property type="entry name" value="ParB/Sulfiredoxin_sf"/>
</dbReference>
<dbReference type="EMBL" id="BOOW01000031">
    <property type="protein sequence ID" value="GII94865.1"/>
    <property type="molecule type" value="Genomic_DNA"/>
</dbReference>
<dbReference type="AlphaFoldDB" id="A0A919RL63"/>
<gene>
    <name evidence="1" type="ORF">Ssi02_50960</name>
</gene>
<dbReference type="Proteomes" id="UP000606172">
    <property type="component" value="Unassembled WGS sequence"/>
</dbReference>
<evidence type="ECO:0000313" key="1">
    <source>
        <dbReference type="EMBL" id="GII94865.1"/>
    </source>
</evidence>
<organism evidence="1 2">
    <name type="scientific">Sinosporangium siamense</name>
    <dbReference type="NCBI Taxonomy" id="1367973"/>
    <lineage>
        <taxon>Bacteria</taxon>
        <taxon>Bacillati</taxon>
        <taxon>Actinomycetota</taxon>
        <taxon>Actinomycetes</taxon>
        <taxon>Streptosporangiales</taxon>
        <taxon>Streptosporangiaceae</taxon>
        <taxon>Sinosporangium</taxon>
    </lineage>
</organism>
<keyword evidence="2" id="KW-1185">Reference proteome</keyword>
<sequence length="467" mass="52402">MDFGSPPGASETRSLIEQRIREVLNLGGLQESLTIEWRGQPRHVEVIDIPVESLYYNPATHRIRAQRSFDSEREAELLSDPWSDVSQDYLAHLLKSLPADPAKEDPTFIELKESLKEFRQNEPGLVTRDGILVNGNTRCAALRELGVRSIRVGVLPESCTWADISTVELSLQLRKEHKRDYSYINHLLAIDGQVASGRPIEDIAREFRMQKRTVERDMWVLATLRDLVVRSKADGAQLRFMDFEDSKEKLAELHRHYMIELEKNRDKADLLKENRLAAIVMEFSKTDIRYIEADFRIRYLDKLLPESLKTSGAATTTVIPGLNRTVRSSGAVVTEAKLFTDTLLKAKAVAKSSSQELAGKGDEAKRVLADAKSAMDEALTPAGRDARIQKKRQAAPDRINDACADLEQCITDLSLARASRSLDEDAFDEAVMKLRAVMSKLATESARSIKVRGEGVTWLLDAVGKES</sequence>